<gene>
    <name evidence="10" type="primary">aroA_1</name>
    <name evidence="7" type="synonym">aroA</name>
    <name evidence="10" type="ORF">GCM10010246_05630</name>
</gene>
<keyword evidence="4 7" id="KW-0808">Transferase</keyword>
<dbReference type="Gene3D" id="3.65.10.10">
    <property type="entry name" value="Enolpyruvate transferase domain"/>
    <property type="match status" value="2"/>
</dbReference>
<dbReference type="SUPFAM" id="SSF55205">
    <property type="entry name" value="EPT/RTPC-like"/>
    <property type="match status" value="1"/>
</dbReference>
<feature type="binding site" evidence="7">
    <location>
        <position position="361"/>
    </location>
    <ligand>
        <name>phosphoenolpyruvate</name>
        <dbReference type="ChEBI" id="CHEBI:58702"/>
    </ligand>
</feature>
<evidence type="ECO:0000256" key="1">
    <source>
        <dbReference type="ARBA" id="ARBA00004811"/>
    </source>
</evidence>
<dbReference type="PIRSF" id="PIRSF000505">
    <property type="entry name" value="EPSPS"/>
    <property type="match status" value="1"/>
</dbReference>
<comment type="subcellular location">
    <subcellularLocation>
        <location evidence="7">Cytoplasm</location>
    </subcellularLocation>
</comment>
<evidence type="ECO:0000313" key="11">
    <source>
        <dbReference type="Proteomes" id="UP001500253"/>
    </source>
</evidence>
<dbReference type="EC" id="2.5.1.19" evidence="7"/>
<comment type="caution">
    <text evidence="7">Lacks conserved residue(s) required for the propagation of feature annotation.</text>
</comment>
<dbReference type="InterPro" id="IPR006264">
    <property type="entry name" value="EPSP_synthase"/>
</dbReference>
<dbReference type="InterPro" id="IPR036968">
    <property type="entry name" value="Enolpyruvate_Tfrase_sf"/>
</dbReference>
<feature type="binding site" evidence="7">
    <location>
        <position position="42"/>
    </location>
    <ligand>
        <name>3-phosphoshikimate</name>
        <dbReference type="ChEBI" id="CHEBI:145989"/>
    </ligand>
</feature>
<dbReference type="PROSITE" id="PS00885">
    <property type="entry name" value="EPSP_SYNTHASE_2"/>
    <property type="match status" value="1"/>
</dbReference>
<dbReference type="InterPro" id="IPR023193">
    <property type="entry name" value="EPSP_synthase_CS"/>
</dbReference>
<evidence type="ECO:0000313" key="10">
    <source>
        <dbReference type="EMBL" id="GAA2326770.1"/>
    </source>
</evidence>
<sequence>MENRSKGRNEEPSPPLNEDRPQASTERLAGGGYPFQDIPGSKSVTARALFLAAAARGTTVLHRPLVSDDSSGFAEGLASLGYRLEHEPDRWAVEGRVRGPAAERASVFCRDGATTARFLPVLAATGHGVFHFDASAQMRRRPLGPLTRALRDLGVTVVHREREGHHPLTIHADGIKGGHLTLDAGLSSQFLTALLLVGPLTEQGLTITVSDLVSVPYVDITVAMMERFGAHVHRDGNTFTVPAQPYLATDYMIEPDASTASYFLAAAALTGRRVTIRGLGAGSLQGDLGFAQVLARMGAHTTLAQEHITVTGAHGGRLTGITVNMRDISDTMPTLAAIAPFADTPVRIEDVYNTRIKECDRLEACAENLRALGVPVQVGRDWIEIRPSQPHPARIACHGDHRIAMAFSITGLRTPGLTLDDPGCVKKTFPGFHRALDGLLAIWQRG</sequence>
<comment type="function">
    <text evidence="7">Catalyzes the transfer of the enolpyruvyl moiety of phosphoenolpyruvate (PEP) to the 5-hydroxyl of shikimate-3-phosphate (S3P) to produce enolpyruvyl shikimate-3-phosphate and inorganic phosphate.</text>
</comment>
<feature type="binding site" evidence="7">
    <location>
        <position position="141"/>
    </location>
    <ligand>
        <name>phosphoenolpyruvate</name>
        <dbReference type="ChEBI" id="CHEBI:58702"/>
    </ligand>
</feature>
<protein>
    <recommendedName>
        <fullName evidence="7">3-phosphoshikimate 1-carboxyvinyltransferase</fullName>
        <ecNumber evidence="7">2.5.1.19</ecNumber>
    </recommendedName>
    <alternativeName>
        <fullName evidence="7">5-enolpyruvylshikimate-3-phosphate synthase</fullName>
        <shortName evidence="7">EPSP synthase</shortName>
        <shortName evidence="7">EPSPS</shortName>
    </alternativeName>
</protein>
<name>A0ABN3FCJ0_9ACTN</name>
<feature type="binding site" evidence="7">
    <location>
        <position position="357"/>
    </location>
    <ligand>
        <name>3-phosphoshikimate</name>
        <dbReference type="ChEBI" id="CHEBI:145989"/>
    </ligand>
</feature>
<feature type="region of interest" description="Disordered" evidence="8">
    <location>
        <begin position="1"/>
        <end position="36"/>
    </location>
</feature>
<feature type="binding site" evidence="7">
    <location>
        <position position="353"/>
    </location>
    <ligand>
        <name>3-phosphoshikimate</name>
        <dbReference type="ChEBI" id="CHEBI:145989"/>
    </ligand>
</feature>
<feature type="binding site" evidence="7">
    <location>
        <position position="188"/>
    </location>
    <ligand>
        <name>3-phosphoshikimate</name>
        <dbReference type="ChEBI" id="CHEBI:145989"/>
    </ligand>
</feature>
<evidence type="ECO:0000256" key="7">
    <source>
        <dbReference type="HAMAP-Rule" id="MF_00210"/>
    </source>
</evidence>
<dbReference type="NCBIfam" id="TIGR01356">
    <property type="entry name" value="aroA"/>
    <property type="match status" value="1"/>
</dbReference>
<comment type="subunit">
    <text evidence="7">Monomer.</text>
</comment>
<evidence type="ECO:0000256" key="3">
    <source>
        <dbReference type="ARBA" id="ARBA00022605"/>
    </source>
</evidence>
<feature type="binding site" evidence="7">
    <location>
        <position position="330"/>
    </location>
    <ligand>
        <name>3-phosphoshikimate</name>
        <dbReference type="ChEBI" id="CHEBI:145989"/>
    </ligand>
</feature>
<keyword evidence="3 7" id="KW-0028">Amino-acid biosynthesis</keyword>
<feature type="binding site" evidence="7">
    <location>
        <position position="42"/>
    </location>
    <ligand>
        <name>phosphoenolpyruvate</name>
        <dbReference type="ChEBI" id="CHEBI:58702"/>
    </ligand>
</feature>
<comment type="pathway">
    <text evidence="1 7">Metabolic intermediate biosynthesis; chorismate biosynthesis; chorismate from D-erythrose 4-phosphate and phosphoenolpyruvate: step 6/7.</text>
</comment>
<feature type="binding site" evidence="7">
    <location>
        <position position="214"/>
    </location>
    <ligand>
        <name>3-phosphoshikimate</name>
        <dbReference type="ChEBI" id="CHEBI:145989"/>
    </ligand>
</feature>
<feature type="binding site" evidence="7">
    <location>
        <position position="402"/>
    </location>
    <ligand>
        <name>phosphoenolpyruvate</name>
        <dbReference type="ChEBI" id="CHEBI:58702"/>
    </ligand>
</feature>
<dbReference type="HAMAP" id="MF_00210">
    <property type="entry name" value="EPSP_synth"/>
    <property type="match status" value="1"/>
</dbReference>
<feature type="binding site" evidence="7">
    <location>
        <position position="427"/>
    </location>
    <ligand>
        <name>phosphoenolpyruvate</name>
        <dbReference type="ChEBI" id="CHEBI:58702"/>
    </ligand>
</feature>
<evidence type="ECO:0000256" key="2">
    <source>
        <dbReference type="ARBA" id="ARBA00009948"/>
    </source>
</evidence>
<accession>A0ABN3FCJ0</accession>
<feature type="binding site" evidence="7">
    <location>
        <position position="47"/>
    </location>
    <ligand>
        <name>3-phosphoshikimate</name>
        <dbReference type="ChEBI" id="CHEBI:145989"/>
    </ligand>
</feature>
<evidence type="ECO:0000256" key="4">
    <source>
        <dbReference type="ARBA" id="ARBA00022679"/>
    </source>
</evidence>
<comment type="catalytic activity">
    <reaction evidence="6">
        <text>3-phosphoshikimate + phosphoenolpyruvate = 5-O-(1-carboxyvinyl)-3-phosphoshikimate + phosphate</text>
        <dbReference type="Rhea" id="RHEA:21256"/>
        <dbReference type="ChEBI" id="CHEBI:43474"/>
        <dbReference type="ChEBI" id="CHEBI:57701"/>
        <dbReference type="ChEBI" id="CHEBI:58702"/>
        <dbReference type="ChEBI" id="CHEBI:145989"/>
        <dbReference type="EC" id="2.5.1.19"/>
    </reaction>
    <physiologicalReaction direction="left-to-right" evidence="6">
        <dbReference type="Rhea" id="RHEA:21257"/>
    </physiologicalReaction>
</comment>
<feature type="binding site" evidence="7">
    <location>
        <position position="43"/>
    </location>
    <ligand>
        <name>3-phosphoshikimate</name>
        <dbReference type="ChEBI" id="CHEBI:145989"/>
    </ligand>
</feature>
<feature type="domain" description="Enolpyruvate transferase" evidence="9">
    <location>
        <begin position="38"/>
        <end position="436"/>
    </location>
</feature>
<dbReference type="PANTHER" id="PTHR21090:SF5">
    <property type="entry name" value="PENTAFUNCTIONAL AROM POLYPEPTIDE"/>
    <property type="match status" value="1"/>
</dbReference>
<proteinExistence type="inferred from homology"/>
<dbReference type="EMBL" id="BAAASD010000001">
    <property type="protein sequence ID" value="GAA2326770.1"/>
    <property type="molecule type" value="Genomic_DNA"/>
</dbReference>
<evidence type="ECO:0000259" key="9">
    <source>
        <dbReference type="Pfam" id="PF00275"/>
    </source>
</evidence>
<evidence type="ECO:0000256" key="5">
    <source>
        <dbReference type="ARBA" id="ARBA00023141"/>
    </source>
</evidence>
<feature type="binding site" evidence="7">
    <location>
        <position position="189"/>
    </location>
    <ligand>
        <name>3-phosphoshikimate</name>
        <dbReference type="ChEBI" id="CHEBI:145989"/>
    </ligand>
</feature>
<feature type="binding site" evidence="7">
    <location>
        <position position="189"/>
    </location>
    <ligand>
        <name>phosphoenolpyruvate</name>
        <dbReference type="ChEBI" id="CHEBI:58702"/>
    </ligand>
</feature>
<comment type="similarity">
    <text evidence="2 7">Belongs to the EPSP synthase family.</text>
</comment>
<reference evidence="10 11" key="1">
    <citation type="journal article" date="2019" name="Int. J. Syst. Evol. Microbiol.">
        <title>The Global Catalogue of Microorganisms (GCM) 10K type strain sequencing project: providing services to taxonomists for standard genome sequencing and annotation.</title>
        <authorList>
            <consortium name="The Broad Institute Genomics Platform"/>
            <consortium name="The Broad Institute Genome Sequencing Center for Infectious Disease"/>
            <person name="Wu L."/>
            <person name="Ma J."/>
        </authorList>
    </citation>
    <scope>NUCLEOTIDE SEQUENCE [LARGE SCALE GENOMIC DNA]</scope>
    <source>
        <strain evidence="10 11">JCM 4316</strain>
    </source>
</reference>
<dbReference type="Proteomes" id="UP001500253">
    <property type="component" value="Unassembled WGS sequence"/>
</dbReference>
<keyword evidence="11" id="KW-1185">Reference proteome</keyword>
<feature type="binding site" evidence="7">
    <location>
        <position position="187"/>
    </location>
    <ligand>
        <name>3-phosphoshikimate</name>
        <dbReference type="ChEBI" id="CHEBI:145989"/>
    </ligand>
</feature>
<keyword evidence="5 7" id="KW-0057">Aromatic amino acid biosynthesis</keyword>
<dbReference type="InterPro" id="IPR001986">
    <property type="entry name" value="Enolpyruvate_Tfrase_dom"/>
</dbReference>
<keyword evidence="7" id="KW-0963">Cytoplasm</keyword>
<feature type="compositionally biased region" description="Basic and acidic residues" evidence="8">
    <location>
        <begin position="1"/>
        <end position="21"/>
    </location>
</feature>
<dbReference type="InterPro" id="IPR013792">
    <property type="entry name" value="RNA3'P_cycl/enolpyr_Trfase_a/b"/>
</dbReference>
<comment type="caution">
    <text evidence="10">The sequence shown here is derived from an EMBL/GenBank/DDBJ whole genome shotgun (WGS) entry which is preliminary data.</text>
</comment>
<feature type="active site" description="Proton acceptor" evidence="7">
    <location>
        <position position="330"/>
    </location>
</feature>
<evidence type="ECO:0000256" key="6">
    <source>
        <dbReference type="ARBA" id="ARBA00044633"/>
    </source>
</evidence>
<dbReference type="CDD" id="cd01556">
    <property type="entry name" value="EPSP_synthase"/>
    <property type="match status" value="1"/>
</dbReference>
<dbReference type="Pfam" id="PF00275">
    <property type="entry name" value="EPSP_synthase"/>
    <property type="match status" value="1"/>
</dbReference>
<organism evidence="10 11">
    <name type="scientific">Streptomyces cuspidosporus</name>
    <dbReference type="NCBI Taxonomy" id="66882"/>
    <lineage>
        <taxon>Bacteria</taxon>
        <taxon>Bacillati</taxon>
        <taxon>Actinomycetota</taxon>
        <taxon>Actinomycetes</taxon>
        <taxon>Kitasatosporales</taxon>
        <taxon>Streptomycetaceae</taxon>
        <taxon>Streptomyces</taxon>
    </lineage>
</organism>
<dbReference type="PANTHER" id="PTHR21090">
    <property type="entry name" value="AROM/DEHYDROQUINATE SYNTHASE"/>
    <property type="match status" value="1"/>
</dbReference>
<evidence type="ECO:0000256" key="8">
    <source>
        <dbReference type="SAM" id="MobiDB-lite"/>
    </source>
</evidence>